<dbReference type="Proteomes" id="UP000317176">
    <property type="component" value="Unassembled WGS sequence"/>
</dbReference>
<evidence type="ECO:0000313" key="2">
    <source>
        <dbReference type="EMBL" id="TWI05250.1"/>
    </source>
</evidence>
<organism evidence="2 3">
    <name type="scientific">Bradyrhizobium daqingense</name>
    <dbReference type="NCBI Taxonomy" id="993502"/>
    <lineage>
        <taxon>Bacteria</taxon>
        <taxon>Pseudomonadati</taxon>
        <taxon>Pseudomonadota</taxon>
        <taxon>Alphaproteobacteria</taxon>
        <taxon>Hyphomicrobiales</taxon>
        <taxon>Nitrobacteraceae</taxon>
        <taxon>Bradyrhizobium</taxon>
    </lineage>
</organism>
<proteinExistence type="predicted"/>
<protein>
    <submittedName>
        <fullName evidence="2">Uncharacterized protein</fullName>
    </submittedName>
</protein>
<reference evidence="2 3" key="1">
    <citation type="journal article" date="2015" name="Stand. Genomic Sci.">
        <title>Genomic Encyclopedia of Bacterial and Archaeal Type Strains, Phase III: the genomes of soil and plant-associated and newly described type strains.</title>
        <authorList>
            <person name="Whitman W.B."/>
            <person name="Woyke T."/>
            <person name="Klenk H.P."/>
            <person name="Zhou Y."/>
            <person name="Lilburn T.G."/>
            <person name="Beck B.J."/>
            <person name="De Vos P."/>
            <person name="Vandamme P."/>
            <person name="Eisen J.A."/>
            <person name="Garrity G."/>
            <person name="Hugenholtz P."/>
            <person name="Kyrpides N.C."/>
        </authorList>
    </citation>
    <scope>NUCLEOTIDE SEQUENCE [LARGE SCALE GENOMIC DNA]</scope>
    <source>
        <strain evidence="2 3">CGMCC 1.10947</strain>
    </source>
</reference>
<keyword evidence="1" id="KW-0175">Coiled coil</keyword>
<sequence length="49" mass="5826">MGQRIRILRRPKPSLAHMTRQLVRLLNAIEELEELRERVRLAEAGRVLH</sequence>
<feature type="coiled-coil region" evidence="1">
    <location>
        <begin position="15"/>
        <end position="45"/>
    </location>
</feature>
<name>A0A562LC95_9BRAD</name>
<dbReference type="EMBL" id="VLKL01000008">
    <property type="protein sequence ID" value="TWI05250.1"/>
    <property type="molecule type" value="Genomic_DNA"/>
</dbReference>
<comment type="caution">
    <text evidence="2">The sequence shown here is derived from an EMBL/GenBank/DDBJ whole genome shotgun (WGS) entry which is preliminary data.</text>
</comment>
<accession>A0A562LC95</accession>
<dbReference type="AlphaFoldDB" id="A0A562LC95"/>
<evidence type="ECO:0000313" key="3">
    <source>
        <dbReference type="Proteomes" id="UP000317176"/>
    </source>
</evidence>
<evidence type="ECO:0000256" key="1">
    <source>
        <dbReference type="SAM" id="Coils"/>
    </source>
</evidence>
<gene>
    <name evidence="2" type="ORF">IQ17_03419</name>
</gene>
<keyword evidence="3" id="KW-1185">Reference proteome</keyword>